<accession>A0A8H5ETJ2</accession>
<evidence type="ECO:0000313" key="2">
    <source>
        <dbReference type="Proteomes" id="UP000541558"/>
    </source>
</evidence>
<sequence>MTGGHTDMAEYLMLAAVELEAHLSSSAFWLGPVVVVVVPPRRAGSIVVVRDDEATRSESAGGWEVEYTGNREWGVDEVELRLVVVVEISLLSVSVDISLLKDVSTFAGV</sequence>
<dbReference type="Proteomes" id="UP000541558">
    <property type="component" value="Unassembled WGS sequence"/>
</dbReference>
<dbReference type="AlphaFoldDB" id="A0A8H5ETJ2"/>
<gene>
    <name evidence="1" type="ORF">D9611_011605</name>
</gene>
<evidence type="ECO:0000313" key="1">
    <source>
        <dbReference type="EMBL" id="KAF5311488.1"/>
    </source>
</evidence>
<keyword evidence="2" id="KW-1185">Reference proteome</keyword>
<dbReference type="EMBL" id="JAACJK010000226">
    <property type="protein sequence ID" value="KAF5311488.1"/>
    <property type="molecule type" value="Genomic_DNA"/>
</dbReference>
<name>A0A8H5ETJ2_9AGAR</name>
<comment type="caution">
    <text evidence="1">The sequence shown here is derived from an EMBL/GenBank/DDBJ whole genome shotgun (WGS) entry which is preliminary data.</text>
</comment>
<protein>
    <submittedName>
        <fullName evidence="1">Uncharacterized protein</fullName>
    </submittedName>
</protein>
<reference evidence="1 2" key="1">
    <citation type="journal article" date="2020" name="ISME J.">
        <title>Uncovering the hidden diversity of litter-decomposition mechanisms in mushroom-forming fungi.</title>
        <authorList>
            <person name="Floudas D."/>
            <person name="Bentzer J."/>
            <person name="Ahren D."/>
            <person name="Johansson T."/>
            <person name="Persson P."/>
            <person name="Tunlid A."/>
        </authorList>
    </citation>
    <scope>NUCLEOTIDE SEQUENCE [LARGE SCALE GENOMIC DNA]</scope>
    <source>
        <strain evidence="1 2">CBS 175.51</strain>
    </source>
</reference>
<proteinExistence type="predicted"/>
<organism evidence="1 2">
    <name type="scientific">Ephemerocybe angulata</name>
    <dbReference type="NCBI Taxonomy" id="980116"/>
    <lineage>
        <taxon>Eukaryota</taxon>
        <taxon>Fungi</taxon>
        <taxon>Dikarya</taxon>
        <taxon>Basidiomycota</taxon>
        <taxon>Agaricomycotina</taxon>
        <taxon>Agaricomycetes</taxon>
        <taxon>Agaricomycetidae</taxon>
        <taxon>Agaricales</taxon>
        <taxon>Agaricineae</taxon>
        <taxon>Psathyrellaceae</taxon>
        <taxon>Ephemerocybe</taxon>
    </lineage>
</organism>